<sequence>MLVKGYKFSLPRFYWLLFIPIFVGTSYKALFFDWHIQTYTFHELEDFGRYVIILATSFIEAFFYLLIFRLIVYLLQLVFQKFTRNNS</sequence>
<keyword evidence="1" id="KW-1133">Transmembrane helix</keyword>
<dbReference type="Proteomes" id="UP000251431">
    <property type="component" value="Unassembled WGS sequence"/>
</dbReference>
<proteinExistence type="predicted"/>
<keyword evidence="1" id="KW-0472">Membrane</keyword>
<evidence type="ECO:0000256" key="1">
    <source>
        <dbReference type="SAM" id="Phobius"/>
    </source>
</evidence>
<accession>A0A2X1A4X4</accession>
<protein>
    <submittedName>
        <fullName evidence="2">Uncharacterized protein</fullName>
    </submittedName>
</protein>
<evidence type="ECO:0000313" key="2">
    <source>
        <dbReference type="EMBL" id="SPU38987.1"/>
    </source>
</evidence>
<evidence type="ECO:0000313" key="3">
    <source>
        <dbReference type="Proteomes" id="UP000251431"/>
    </source>
</evidence>
<keyword evidence="1" id="KW-0812">Transmembrane</keyword>
<reference evidence="2 3" key="1">
    <citation type="submission" date="2018-06" db="EMBL/GenBank/DDBJ databases">
        <authorList>
            <consortium name="Pathogen Informatics"/>
            <person name="Doyle S."/>
        </authorList>
    </citation>
    <scope>NUCLEOTIDE SEQUENCE [LARGE SCALE GENOMIC DNA]</scope>
    <source>
        <strain evidence="2 3">NCTC7582</strain>
    </source>
</reference>
<feature type="transmembrane region" description="Helical" evidence="1">
    <location>
        <begin position="12"/>
        <end position="30"/>
    </location>
</feature>
<dbReference type="EMBL" id="UAQE01000004">
    <property type="protein sequence ID" value="SPU38987.1"/>
    <property type="molecule type" value="Genomic_DNA"/>
</dbReference>
<dbReference type="AlphaFoldDB" id="A0A2X1A4X4"/>
<organism evidence="2 3">
    <name type="scientific">Lysinibacillus capsici</name>
    <dbReference type="NCBI Taxonomy" id="2115968"/>
    <lineage>
        <taxon>Bacteria</taxon>
        <taxon>Bacillati</taxon>
        <taxon>Bacillota</taxon>
        <taxon>Bacilli</taxon>
        <taxon>Bacillales</taxon>
        <taxon>Bacillaceae</taxon>
        <taxon>Lysinibacillus</taxon>
    </lineage>
</organism>
<feature type="transmembrane region" description="Helical" evidence="1">
    <location>
        <begin position="50"/>
        <end position="75"/>
    </location>
</feature>
<gene>
    <name evidence="2" type="ORF">NCTC7582_04961</name>
</gene>
<name>A0A2X1A4X4_9BACI</name>